<keyword evidence="2" id="KW-0560">Oxidoreductase</keyword>
<dbReference type="Pfam" id="PF01113">
    <property type="entry name" value="DapB_N"/>
    <property type="match status" value="1"/>
</dbReference>
<keyword evidence="6" id="KW-1185">Reference proteome</keyword>
<evidence type="ECO:0000313" key="5">
    <source>
        <dbReference type="EMBL" id="MCU9840334.1"/>
    </source>
</evidence>
<dbReference type="EMBL" id="JAOVQN010000035">
    <property type="protein sequence ID" value="MCU9840334.1"/>
    <property type="molecule type" value="Genomic_DNA"/>
</dbReference>
<accession>A0ABT2WWQ9</accession>
<organism evidence="5 6">
    <name type="scientific">Ruegeria marisflavi</name>
    <dbReference type="NCBI Taxonomy" id="2984152"/>
    <lineage>
        <taxon>Bacteria</taxon>
        <taxon>Pseudomonadati</taxon>
        <taxon>Pseudomonadota</taxon>
        <taxon>Alphaproteobacteria</taxon>
        <taxon>Rhodobacterales</taxon>
        <taxon>Roseobacteraceae</taxon>
        <taxon>Ruegeria</taxon>
    </lineage>
</organism>
<feature type="domain" description="2,4-diaminopentanoate dehydrogenase C-terminal" evidence="4">
    <location>
        <begin position="148"/>
        <end position="333"/>
    </location>
</feature>
<evidence type="ECO:0000256" key="1">
    <source>
        <dbReference type="ARBA" id="ARBA00022857"/>
    </source>
</evidence>
<evidence type="ECO:0008006" key="7">
    <source>
        <dbReference type="Google" id="ProtNLM"/>
    </source>
</evidence>
<dbReference type="InterPro" id="IPR045760">
    <property type="entry name" value="DAP_DH_C"/>
</dbReference>
<dbReference type="Pfam" id="PF19328">
    <property type="entry name" value="DAP_DH_C"/>
    <property type="match status" value="1"/>
</dbReference>
<keyword evidence="1" id="KW-0521">NADP</keyword>
<evidence type="ECO:0000256" key="2">
    <source>
        <dbReference type="ARBA" id="ARBA00023002"/>
    </source>
</evidence>
<reference evidence="5 6" key="1">
    <citation type="submission" date="2022-10" db="EMBL/GenBank/DDBJ databases">
        <title>Ruegeria sp. nov., isolated from ocean surface water.</title>
        <authorList>
            <person name="He W."/>
            <person name="Wang L."/>
            <person name="Zhang D.-F."/>
        </authorList>
    </citation>
    <scope>NUCLEOTIDE SEQUENCE [LARGE SCALE GENOMIC DNA]</scope>
    <source>
        <strain evidence="5 6">WL0004</strain>
    </source>
</reference>
<protein>
    <recommendedName>
        <fullName evidence="7">Dihydrodipicolinate reductase</fullName>
    </recommendedName>
</protein>
<gene>
    <name evidence="5" type="ORF">OEZ49_21485</name>
</gene>
<feature type="domain" description="Dihydrodipicolinate reductase N-terminal" evidence="3">
    <location>
        <begin position="9"/>
        <end position="104"/>
    </location>
</feature>
<dbReference type="InterPro" id="IPR000846">
    <property type="entry name" value="DapB_N"/>
</dbReference>
<dbReference type="CDD" id="cd24146">
    <property type="entry name" value="nat-AmDH_N_like"/>
    <property type="match status" value="1"/>
</dbReference>
<name>A0ABT2WWQ9_9RHOB</name>
<dbReference type="Proteomes" id="UP001321014">
    <property type="component" value="Unassembled WGS sequence"/>
</dbReference>
<evidence type="ECO:0000259" key="3">
    <source>
        <dbReference type="Pfam" id="PF01113"/>
    </source>
</evidence>
<evidence type="ECO:0000313" key="6">
    <source>
        <dbReference type="Proteomes" id="UP001321014"/>
    </source>
</evidence>
<sequence>MSSGPFSDIRVVVYGVGAMGALATRLLVDKGAKIVGAVGRSSSKVGRDLGEVAGLGKRLGVSIESDADEVLTRGADIAVVCVGSYLSSMHKHFETCLKNGVNVVTIEEETVFPWTTASAHAEALDALAKANGVTLAASGAQDVFWLNLVTTLLGASHKIDKVIGHSRWNVDDYGPEVANHLLIGRSKEDFDQIVEVSGWPEFVARQTLEALVARLGLKVASIASDVTAVTASAQIHCRSLKEEVPPGHVIGTIDRTVVTTREGLQFEFAMEGRLYRDGETDYNFWKVQGEPSLQLSCEDANYRFTTCSTLVNRIPDVIAAAPGLCSLDMLNSPRYRHH</sequence>
<proteinExistence type="predicted"/>
<dbReference type="Gene3D" id="3.40.50.720">
    <property type="entry name" value="NAD(P)-binding Rossmann-like Domain"/>
    <property type="match status" value="1"/>
</dbReference>
<dbReference type="SUPFAM" id="SSF51735">
    <property type="entry name" value="NAD(P)-binding Rossmann-fold domains"/>
    <property type="match status" value="1"/>
</dbReference>
<evidence type="ECO:0000259" key="4">
    <source>
        <dbReference type="Pfam" id="PF19328"/>
    </source>
</evidence>
<dbReference type="InterPro" id="IPR036291">
    <property type="entry name" value="NAD(P)-bd_dom_sf"/>
</dbReference>
<dbReference type="RefSeq" id="WP_263390208.1">
    <property type="nucleotide sequence ID" value="NZ_JAOVQN010000035.1"/>
</dbReference>
<comment type="caution">
    <text evidence="5">The sequence shown here is derived from an EMBL/GenBank/DDBJ whole genome shotgun (WGS) entry which is preliminary data.</text>
</comment>